<organism evidence="1 2">
    <name type="scientific">Pseudoalteromonas luteoviolacea S4060-1</name>
    <dbReference type="NCBI Taxonomy" id="1365257"/>
    <lineage>
        <taxon>Bacteria</taxon>
        <taxon>Pseudomonadati</taxon>
        <taxon>Pseudomonadota</taxon>
        <taxon>Gammaproteobacteria</taxon>
        <taxon>Alteromonadales</taxon>
        <taxon>Pseudoalteromonadaceae</taxon>
        <taxon>Pseudoalteromonas</taxon>
    </lineage>
</organism>
<dbReference type="AlphaFoldDB" id="A0A167N838"/>
<name>A0A167N838_9GAMM</name>
<protein>
    <submittedName>
        <fullName evidence="1">Uncharacterized protein</fullName>
    </submittedName>
</protein>
<dbReference type="EMBL" id="AUXX01000012">
    <property type="protein sequence ID" value="KZN67662.1"/>
    <property type="molecule type" value="Genomic_DNA"/>
</dbReference>
<dbReference type="Proteomes" id="UP000076661">
    <property type="component" value="Unassembled WGS sequence"/>
</dbReference>
<sequence length="167" mass="19148">MYKYEITRIIIPKNKTDKAMFFARFGNQMLTSDEMELIGERALGFKNSIANSKKQRALKPNLNKSSKSNDEIAQFMEIVIRVCKKHVCKTSPIRSVLILQLQKQRNPLMHTFTGVQEGTISPCKLDSFLQEQTNLITQKLLPETLVVASDLRTLVRTVLFQIARESM</sequence>
<dbReference type="PATRIC" id="fig|1365257.3.peg.2104"/>
<proteinExistence type="predicted"/>
<evidence type="ECO:0000313" key="2">
    <source>
        <dbReference type="Proteomes" id="UP000076661"/>
    </source>
</evidence>
<gene>
    <name evidence="1" type="ORF">N478_02565</name>
</gene>
<reference evidence="1 2" key="1">
    <citation type="submission" date="2013-07" db="EMBL/GenBank/DDBJ databases">
        <title>Comparative Genomic and Metabolomic Analysis of Twelve Strains of Pseudoalteromonas luteoviolacea.</title>
        <authorList>
            <person name="Vynne N.G."/>
            <person name="Mansson M."/>
            <person name="Gram L."/>
        </authorList>
    </citation>
    <scope>NUCLEOTIDE SEQUENCE [LARGE SCALE GENOMIC DNA]</scope>
    <source>
        <strain evidence="1 2">S4060-1</strain>
    </source>
</reference>
<accession>A0A167N838</accession>
<comment type="caution">
    <text evidence="1">The sequence shown here is derived from an EMBL/GenBank/DDBJ whole genome shotgun (WGS) entry which is preliminary data.</text>
</comment>
<evidence type="ECO:0000313" key="1">
    <source>
        <dbReference type="EMBL" id="KZN67662.1"/>
    </source>
</evidence>